<comment type="caution">
    <text evidence="1">The sequence shown here is derived from an EMBL/GenBank/DDBJ whole genome shotgun (WGS) entry which is preliminary data.</text>
</comment>
<gene>
    <name evidence="1" type="ORF">Tco_1004348</name>
</gene>
<evidence type="ECO:0000313" key="2">
    <source>
        <dbReference type="Proteomes" id="UP001151760"/>
    </source>
</evidence>
<evidence type="ECO:0000313" key="1">
    <source>
        <dbReference type="EMBL" id="GJT60815.1"/>
    </source>
</evidence>
<dbReference type="EMBL" id="BQNB010017233">
    <property type="protein sequence ID" value="GJT60815.1"/>
    <property type="molecule type" value="Genomic_DNA"/>
</dbReference>
<proteinExistence type="predicted"/>
<accession>A0ABQ5FBZ1</accession>
<sequence length="82" mass="9504">MPYPRFTKVIINHFLSIQKSVPKTLPFGLHKIKDDDVLSRMKFVRIGEDIRCIDLYSSVVFGECRHGKAVLPMMDTAYWSSE</sequence>
<name>A0ABQ5FBZ1_9ASTR</name>
<reference evidence="1" key="2">
    <citation type="submission" date="2022-01" db="EMBL/GenBank/DDBJ databases">
        <authorList>
            <person name="Yamashiro T."/>
            <person name="Shiraishi A."/>
            <person name="Satake H."/>
            <person name="Nakayama K."/>
        </authorList>
    </citation>
    <scope>NUCLEOTIDE SEQUENCE</scope>
</reference>
<organism evidence="1 2">
    <name type="scientific">Tanacetum coccineum</name>
    <dbReference type="NCBI Taxonomy" id="301880"/>
    <lineage>
        <taxon>Eukaryota</taxon>
        <taxon>Viridiplantae</taxon>
        <taxon>Streptophyta</taxon>
        <taxon>Embryophyta</taxon>
        <taxon>Tracheophyta</taxon>
        <taxon>Spermatophyta</taxon>
        <taxon>Magnoliopsida</taxon>
        <taxon>eudicotyledons</taxon>
        <taxon>Gunneridae</taxon>
        <taxon>Pentapetalae</taxon>
        <taxon>asterids</taxon>
        <taxon>campanulids</taxon>
        <taxon>Asterales</taxon>
        <taxon>Asteraceae</taxon>
        <taxon>Asteroideae</taxon>
        <taxon>Anthemideae</taxon>
        <taxon>Anthemidinae</taxon>
        <taxon>Tanacetum</taxon>
    </lineage>
</organism>
<protein>
    <submittedName>
        <fullName evidence="1">Uncharacterized protein</fullName>
    </submittedName>
</protein>
<reference evidence="1" key="1">
    <citation type="journal article" date="2022" name="Int. J. Mol. Sci.">
        <title>Draft Genome of Tanacetum Coccineum: Genomic Comparison of Closely Related Tanacetum-Family Plants.</title>
        <authorList>
            <person name="Yamashiro T."/>
            <person name="Shiraishi A."/>
            <person name="Nakayama K."/>
            <person name="Satake H."/>
        </authorList>
    </citation>
    <scope>NUCLEOTIDE SEQUENCE</scope>
</reference>
<dbReference type="Proteomes" id="UP001151760">
    <property type="component" value="Unassembled WGS sequence"/>
</dbReference>
<keyword evidence="2" id="KW-1185">Reference proteome</keyword>